<evidence type="ECO:0000256" key="4">
    <source>
        <dbReference type="ARBA" id="ARBA00011738"/>
    </source>
</evidence>
<comment type="subcellular location">
    <subcellularLocation>
        <location evidence="2 13">Cytoplasm</location>
    </subcellularLocation>
</comment>
<dbReference type="EC" id="2.6.1.62" evidence="13"/>
<feature type="binding site" evidence="13">
    <location>
        <begin position="319"/>
        <end position="320"/>
    </location>
    <ligand>
        <name>pyridoxal 5'-phosphate</name>
        <dbReference type="ChEBI" id="CHEBI:597326"/>
    </ligand>
</feature>
<dbReference type="NCBIfam" id="NF004624">
    <property type="entry name" value="PRK05964.1"/>
    <property type="match status" value="1"/>
</dbReference>
<dbReference type="InterPro" id="IPR005814">
    <property type="entry name" value="Aminotrans_3"/>
</dbReference>
<dbReference type="OrthoDB" id="9807885at2"/>
<evidence type="ECO:0000313" key="15">
    <source>
        <dbReference type="Proteomes" id="UP000236000"/>
    </source>
</evidence>
<feature type="binding site" evidence="13">
    <location>
        <position position="254"/>
    </location>
    <ligand>
        <name>pyridoxal 5'-phosphate</name>
        <dbReference type="ChEBI" id="CHEBI:597326"/>
    </ligand>
</feature>
<keyword evidence="8 13" id="KW-0949">S-adenosyl-L-methionine</keyword>
<comment type="subunit">
    <text evidence="4 13">Homodimer.</text>
</comment>
<dbReference type="InterPro" id="IPR005815">
    <property type="entry name" value="BioA"/>
</dbReference>
<evidence type="ECO:0000256" key="9">
    <source>
        <dbReference type="ARBA" id="ARBA00022756"/>
    </source>
</evidence>
<feature type="binding site" evidence="13">
    <location>
        <begin position="115"/>
        <end position="116"/>
    </location>
    <ligand>
        <name>pyridoxal 5'-phosphate</name>
        <dbReference type="ChEBI" id="CHEBI:597326"/>
    </ligand>
</feature>
<dbReference type="UniPathway" id="UPA00078">
    <property type="reaction ID" value="UER00160"/>
</dbReference>
<dbReference type="Gene3D" id="3.90.1150.10">
    <property type="entry name" value="Aspartate Aminotransferase, domain 1"/>
    <property type="match status" value="1"/>
</dbReference>
<evidence type="ECO:0000256" key="6">
    <source>
        <dbReference type="ARBA" id="ARBA00022576"/>
    </source>
</evidence>
<evidence type="ECO:0000256" key="3">
    <source>
        <dbReference type="ARBA" id="ARBA00005063"/>
    </source>
</evidence>
<accession>A0A2N8HGF1</accession>
<name>A0A2N8HGF1_9BACT</name>
<feature type="site" description="Participates in the substrate recognition with KAPA and in a stacking interaction with the adenine ring of SAM" evidence="13">
    <location>
        <position position="18"/>
    </location>
</feature>
<comment type="pathway">
    <text evidence="3 13">Cofactor biosynthesis; biotin biosynthesis; 7,8-diaminononanoate from 8-amino-7-oxononanoate (SAM route): step 1/1.</text>
</comment>
<dbReference type="RefSeq" id="WP_102712051.1">
    <property type="nucleotide sequence ID" value="NZ_CABMLK010000002.1"/>
</dbReference>
<evidence type="ECO:0000256" key="1">
    <source>
        <dbReference type="ARBA" id="ARBA00001933"/>
    </source>
</evidence>
<comment type="catalytic activity">
    <reaction evidence="11 13">
        <text>(8S)-8-amino-7-oxononanoate + S-adenosyl-L-methionine = S-adenosyl-4-methylsulfanyl-2-oxobutanoate + (7R,8S)-7,8-diammoniononanoate</text>
        <dbReference type="Rhea" id="RHEA:16861"/>
        <dbReference type="ChEBI" id="CHEBI:16490"/>
        <dbReference type="ChEBI" id="CHEBI:59789"/>
        <dbReference type="ChEBI" id="CHEBI:149468"/>
        <dbReference type="ChEBI" id="CHEBI:149469"/>
        <dbReference type="EC" id="2.6.1.62"/>
    </reaction>
</comment>
<keyword evidence="10 13" id="KW-0663">Pyridoxal phosphate</keyword>
<comment type="caution">
    <text evidence="14">The sequence shown here is derived from an EMBL/GenBank/DDBJ whole genome shotgun (WGS) entry which is preliminary data.</text>
</comment>
<dbReference type="Proteomes" id="UP000236000">
    <property type="component" value="Unassembled WGS sequence"/>
</dbReference>
<dbReference type="InterPro" id="IPR049704">
    <property type="entry name" value="Aminotrans_3_PPA_site"/>
</dbReference>
<evidence type="ECO:0000256" key="5">
    <source>
        <dbReference type="ARBA" id="ARBA00022490"/>
    </source>
</evidence>
<feature type="binding site" evidence="13">
    <location>
        <position position="148"/>
    </location>
    <ligand>
        <name>substrate</name>
    </ligand>
</feature>
<organism evidence="14 15">
    <name type="scientific">Akkermansia muciniphila</name>
    <dbReference type="NCBI Taxonomy" id="239935"/>
    <lineage>
        <taxon>Bacteria</taxon>
        <taxon>Pseudomonadati</taxon>
        <taxon>Verrucomicrobiota</taxon>
        <taxon>Verrucomicrobiia</taxon>
        <taxon>Verrucomicrobiales</taxon>
        <taxon>Akkermansiaceae</taxon>
        <taxon>Akkermansia</taxon>
    </lineage>
</organism>
<dbReference type="HAMAP" id="MF_00834">
    <property type="entry name" value="BioA"/>
    <property type="match status" value="1"/>
</dbReference>
<feature type="modified residue" description="N6-(pyridoxal phosphate)lysine" evidence="13">
    <location>
        <position position="283"/>
    </location>
</feature>
<dbReference type="GO" id="GO:0009102">
    <property type="term" value="P:biotin biosynthetic process"/>
    <property type="evidence" value="ECO:0007669"/>
    <property type="project" value="UniProtKB-UniRule"/>
</dbReference>
<reference evidence="14 15" key="1">
    <citation type="journal article" date="2017" name="BMC Genomics">
        <title>Genome sequencing of 39 Akkermansia muciniphila isolates reveals its population structure, genomic and functional diverisity, and global distribution in mammalian gut microbiotas.</title>
        <authorList>
            <person name="Guo X."/>
            <person name="Li S."/>
            <person name="Zhang J."/>
            <person name="Wu F."/>
            <person name="Li X."/>
            <person name="Wu D."/>
            <person name="Zhang M."/>
            <person name="Ou Z."/>
            <person name="Jie Z."/>
            <person name="Yan Q."/>
            <person name="Li P."/>
            <person name="Yi J."/>
            <person name="Peng Y."/>
        </authorList>
    </citation>
    <scope>NUCLEOTIDE SEQUENCE [LARGE SCALE GENOMIC DNA]</scope>
    <source>
        <strain evidence="14 15">GP24</strain>
    </source>
</reference>
<comment type="function">
    <text evidence="13">Catalyzes the transfer of the alpha-amino group from S-adenosyl-L-methionine (SAM) to 7-keto-8-aminopelargonic acid (KAPA) to form 7,8-diaminopelargonic acid (DAPA). It is the only aminotransferase known to utilize SAM as an amino donor.</text>
</comment>
<dbReference type="GO" id="GO:0030170">
    <property type="term" value="F:pyridoxal phosphate binding"/>
    <property type="evidence" value="ECO:0007669"/>
    <property type="project" value="UniProtKB-UniRule"/>
</dbReference>
<evidence type="ECO:0000256" key="10">
    <source>
        <dbReference type="ARBA" id="ARBA00022898"/>
    </source>
</evidence>
<dbReference type="GO" id="GO:0004015">
    <property type="term" value="F:adenosylmethionine-8-amino-7-oxononanoate transaminase activity"/>
    <property type="evidence" value="ECO:0007669"/>
    <property type="project" value="UniProtKB-UniRule"/>
</dbReference>
<dbReference type="PANTHER" id="PTHR42684">
    <property type="entry name" value="ADENOSYLMETHIONINE-8-AMINO-7-OXONONANOATE AMINOTRANSFERASE"/>
    <property type="match status" value="1"/>
</dbReference>
<keyword evidence="7 13" id="KW-0808">Transferase</keyword>
<dbReference type="GO" id="GO:0005737">
    <property type="term" value="C:cytoplasm"/>
    <property type="evidence" value="ECO:0007669"/>
    <property type="project" value="UniProtKB-SubCell"/>
</dbReference>
<evidence type="ECO:0000256" key="2">
    <source>
        <dbReference type="ARBA" id="ARBA00004496"/>
    </source>
</evidence>
<protein>
    <recommendedName>
        <fullName evidence="13">Adenosylmethionine-8-amino-7-oxononanoate aminotransferase</fullName>
        <ecNumber evidence="13">2.6.1.62</ecNumber>
    </recommendedName>
    <alternativeName>
        <fullName evidence="13">7,8-diamino-pelargonic acid aminotransferase</fullName>
        <shortName evidence="13">DAPA AT</shortName>
        <shortName evidence="13">DAPA aminotransferase</shortName>
    </alternativeName>
    <alternativeName>
        <fullName evidence="13">7,8-diaminononanoate synthase</fullName>
        <shortName evidence="13">DANS</shortName>
    </alternativeName>
    <alternativeName>
        <fullName evidence="13">Diaminopelargonic acid synthase</fullName>
    </alternativeName>
</protein>
<dbReference type="PIRSF" id="PIRSF000521">
    <property type="entry name" value="Transaminase_4ab_Lys_Orn"/>
    <property type="match status" value="1"/>
</dbReference>
<dbReference type="SUPFAM" id="SSF53383">
    <property type="entry name" value="PLP-dependent transferases"/>
    <property type="match status" value="1"/>
</dbReference>
<gene>
    <name evidence="13 14" type="primary">bioA</name>
    <name evidence="14" type="ORF">CXU22_02060</name>
</gene>
<dbReference type="InterPro" id="IPR015422">
    <property type="entry name" value="PyrdxlP-dep_Trfase_small"/>
</dbReference>
<evidence type="ECO:0000256" key="12">
    <source>
        <dbReference type="ARBA" id="ARBA00060970"/>
    </source>
</evidence>
<feature type="binding site" evidence="13">
    <location>
        <position position="414"/>
    </location>
    <ligand>
        <name>substrate</name>
    </ligand>
</feature>
<sequence>MNHSDWSKKDLEYIWHPCSQMKDYETLPPIVIERGQGINLYDVDGKRYLDVVSSWWCNLLGHSHPKINQAIKNQLDSLEHVIFANFSHKPAITLCEELMKKMPQGLCKFNFSDNGSGAIESSMKMSFQYHYQTGNRQKVRFMSLSDGYHGETLGALSVGGLDLYSELYKPLLLDIVRIPAPDCYRCPRGKKRGCCQAECIDAAQEAFARHGDECAALLVEPLLQGSAGMRMYPPAYLAKLRSLCDAYNVHLIADEIATGFGRTGSMFACDQAGISPDIMCLSKGLTGGYMPMSIAVTTQKIYDAFYADYREGKAFMHSHTYSGNPLGCSAALAVLKVLDEEQIIPRAQEKAPVFRRMIADALGDHPHVGEIRSLGLVNAIELVEDRETKKSFPSERRLGYQIYKEALKQGLLLRPLGDVLYFNPPLVISPEEMQEAVNICAACIRKVLG</sequence>
<dbReference type="FunFam" id="3.40.640.10:FF:000078">
    <property type="entry name" value="Adenosylmethionine-8-amino-7-oxononanoate aminotransferase"/>
    <property type="match status" value="1"/>
</dbReference>
<dbReference type="EMBL" id="PJKA01000003">
    <property type="protein sequence ID" value="PNC19819.1"/>
    <property type="molecule type" value="Genomic_DNA"/>
</dbReference>
<feature type="binding site" evidence="13">
    <location>
        <position position="283"/>
    </location>
    <ligand>
        <name>substrate</name>
    </ligand>
</feature>
<keyword evidence="5 13" id="KW-0963">Cytoplasm</keyword>
<keyword evidence="6 13" id="KW-0032">Aminotransferase</keyword>
<evidence type="ECO:0000256" key="11">
    <source>
        <dbReference type="ARBA" id="ARBA00048449"/>
    </source>
</evidence>
<comment type="similarity">
    <text evidence="12 13">Belongs to the class-III pyridoxal-phosphate-dependent aminotransferase family. BioA subfamily.</text>
</comment>
<feature type="binding site" evidence="13">
    <location>
        <position position="318"/>
    </location>
    <ligand>
        <name>substrate</name>
    </ligand>
</feature>
<dbReference type="AlphaFoldDB" id="A0A2N8HGF1"/>
<evidence type="ECO:0000313" key="14">
    <source>
        <dbReference type="EMBL" id="PNC19819.1"/>
    </source>
</evidence>
<dbReference type="PROSITE" id="PS00600">
    <property type="entry name" value="AA_TRANSFER_CLASS_3"/>
    <property type="match status" value="1"/>
</dbReference>
<comment type="cofactor">
    <cofactor evidence="1 13">
        <name>pyridoxal 5'-phosphate</name>
        <dbReference type="ChEBI" id="CHEBI:597326"/>
    </cofactor>
</comment>
<dbReference type="Pfam" id="PF00202">
    <property type="entry name" value="Aminotran_3"/>
    <property type="match status" value="1"/>
</dbReference>
<evidence type="ECO:0000256" key="13">
    <source>
        <dbReference type="HAMAP-Rule" id="MF_00834"/>
    </source>
</evidence>
<feature type="binding site" evidence="13">
    <location>
        <position position="55"/>
    </location>
    <ligand>
        <name>substrate</name>
    </ligand>
</feature>
<dbReference type="InterPro" id="IPR015424">
    <property type="entry name" value="PyrdxlP-dep_Trfase"/>
</dbReference>
<evidence type="ECO:0000256" key="8">
    <source>
        <dbReference type="ARBA" id="ARBA00022691"/>
    </source>
</evidence>
<dbReference type="PANTHER" id="PTHR42684:SF17">
    <property type="entry name" value="ADENOSYLMETHIONINE-8-AMINO-7-OXONONANOATE AMINOTRANSFERASE"/>
    <property type="match status" value="1"/>
</dbReference>
<dbReference type="NCBIfam" id="TIGR00508">
    <property type="entry name" value="bioA"/>
    <property type="match status" value="1"/>
</dbReference>
<keyword evidence="9 13" id="KW-0093">Biotin biosynthesis</keyword>
<dbReference type="Gene3D" id="3.40.640.10">
    <property type="entry name" value="Type I PLP-dependent aspartate aminotransferase-like (Major domain)"/>
    <property type="match status" value="1"/>
</dbReference>
<dbReference type="InterPro" id="IPR015421">
    <property type="entry name" value="PyrdxlP-dep_Trfase_major"/>
</dbReference>
<evidence type="ECO:0000256" key="7">
    <source>
        <dbReference type="ARBA" id="ARBA00022679"/>
    </source>
</evidence>
<dbReference type="CDD" id="cd00610">
    <property type="entry name" value="OAT_like"/>
    <property type="match status" value="1"/>
</dbReference>
<proteinExistence type="inferred from homology"/>